<dbReference type="OrthoDB" id="9794403at2"/>
<keyword evidence="4" id="KW-1185">Reference proteome</keyword>
<dbReference type="Gene3D" id="3.30.70.1290">
    <property type="entry name" value="Transposase IS200-like"/>
    <property type="match status" value="1"/>
</dbReference>
<dbReference type="EMBL" id="CP023344">
    <property type="protein sequence ID" value="ATC62795.1"/>
    <property type="molecule type" value="Genomic_DNA"/>
</dbReference>
<feature type="domain" description="Transposase IS200-like" evidence="2">
    <location>
        <begin position="94"/>
        <end position="204"/>
    </location>
</feature>
<dbReference type="SMART" id="SM01321">
    <property type="entry name" value="Y1_Tnp"/>
    <property type="match status" value="1"/>
</dbReference>
<dbReference type="GO" id="GO:0004803">
    <property type="term" value="F:transposase activity"/>
    <property type="evidence" value="ECO:0007669"/>
    <property type="project" value="InterPro"/>
</dbReference>
<evidence type="ECO:0000313" key="4">
    <source>
        <dbReference type="Proteomes" id="UP000217265"/>
    </source>
</evidence>
<dbReference type="AlphaFoldDB" id="A0A290Q2C2"/>
<feature type="compositionally biased region" description="Basic residues" evidence="1">
    <location>
        <begin position="8"/>
        <end position="27"/>
    </location>
</feature>
<dbReference type="KEGG" id="vbh:CMV30_01775"/>
<dbReference type="InterPro" id="IPR052715">
    <property type="entry name" value="RAYT_transposase"/>
</dbReference>
<gene>
    <name evidence="3" type="ORF">CMV30_01775</name>
</gene>
<accession>A0A290Q2C2</accession>
<dbReference type="Proteomes" id="UP000217265">
    <property type="component" value="Chromosome"/>
</dbReference>
<dbReference type="InterPro" id="IPR002686">
    <property type="entry name" value="Transposase_17"/>
</dbReference>
<dbReference type="PANTHER" id="PTHR36966:SF1">
    <property type="entry name" value="REP-ASSOCIATED TYROSINE TRANSPOSASE"/>
    <property type="match status" value="1"/>
</dbReference>
<evidence type="ECO:0000256" key="1">
    <source>
        <dbReference type="SAM" id="MobiDB-lite"/>
    </source>
</evidence>
<dbReference type="GO" id="GO:0006313">
    <property type="term" value="P:DNA transposition"/>
    <property type="evidence" value="ECO:0007669"/>
    <property type="project" value="InterPro"/>
</dbReference>
<dbReference type="PANTHER" id="PTHR36966">
    <property type="entry name" value="REP-ASSOCIATED TYROSINE TRANSPOSASE"/>
    <property type="match status" value="1"/>
</dbReference>
<evidence type="ECO:0000313" key="3">
    <source>
        <dbReference type="EMBL" id="ATC62795.1"/>
    </source>
</evidence>
<evidence type="ECO:0000259" key="2">
    <source>
        <dbReference type="SMART" id="SM01321"/>
    </source>
</evidence>
<protein>
    <recommendedName>
        <fullName evidence="2">Transposase IS200-like domain-containing protein</fullName>
    </recommendedName>
</protein>
<reference evidence="3 4" key="1">
    <citation type="submission" date="2017-09" db="EMBL/GenBank/DDBJ databases">
        <title>Complete genome sequence of Verrucomicrobial strain HZ-65, isolated from freshwater.</title>
        <authorList>
            <person name="Choi A."/>
        </authorList>
    </citation>
    <scope>NUCLEOTIDE SEQUENCE [LARGE SCALE GENOMIC DNA]</scope>
    <source>
        <strain evidence="3 4">HZ-65</strain>
    </source>
</reference>
<proteinExistence type="predicted"/>
<dbReference type="InterPro" id="IPR036515">
    <property type="entry name" value="Transposase_17_sf"/>
</dbReference>
<organism evidence="3 4">
    <name type="scientific">Nibricoccus aquaticus</name>
    <dbReference type="NCBI Taxonomy" id="2576891"/>
    <lineage>
        <taxon>Bacteria</taxon>
        <taxon>Pseudomonadati</taxon>
        <taxon>Verrucomicrobiota</taxon>
        <taxon>Opitutia</taxon>
        <taxon>Opitutales</taxon>
        <taxon>Opitutaceae</taxon>
        <taxon>Nibricoccus</taxon>
    </lineage>
</organism>
<name>A0A290Q2C2_9BACT</name>
<feature type="region of interest" description="Disordered" evidence="1">
    <location>
        <begin position="1"/>
        <end position="48"/>
    </location>
</feature>
<dbReference type="Pfam" id="PF01797">
    <property type="entry name" value="Y1_Tnp"/>
    <property type="match status" value="1"/>
</dbReference>
<dbReference type="GO" id="GO:0043565">
    <property type="term" value="F:sequence-specific DNA binding"/>
    <property type="evidence" value="ECO:0007669"/>
    <property type="project" value="TreeGrafter"/>
</dbReference>
<sequence>MDLPGRKTPPRKTRSLPQIRHRHRLAHRLPPTLHASRPPPTLNPRASAPVGQRACTRFVICSPALVLPPLPRSVANVQPPRGFESLRSHRWSSRYSSYFLTLCTADRAVGLTSNPVAAAIRQQVDACAHDGHWRPRATVIMPDHTHLLIELTGALPLGRVVARLKTKTRSALIAAGLRWQGNYYEHRLRDGDEVGTVLQYIFLNPYRAGLVPTTEIYPHFWLHEDDARRFRPTLDDDRPFPEWLA</sequence>
<dbReference type="SUPFAM" id="SSF143422">
    <property type="entry name" value="Transposase IS200-like"/>
    <property type="match status" value="1"/>
</dbReference>
<dbReference type="NCBIfam" id="NF047646">
    <property type="entry name" value="REP_Tyr_transpos"/>
    <property type="match status" value="1"/>
</dbReference>